<dbReference type="AlphaFoldDB" id="A0A8H3BK30"/>
<dbReference type="PANTHER" id="PTHR23289">
    <property type="entry name" value="CYTOCHROME C OXIDASE ASSEMBLY PROTEIN COX15"/>
    <property type="match status" value="1"/>
</dbReference>
<comment type="caution">
    <text evidence="14">The sequence shown here is derived from an EMBL/GenBank/DDBJ whole genome shotgun (WGS) entry which is preliminary data.</text>
</comment>
<reference evidence="14" key="1">
    <citation type="submission" date="2021-01" db="EMBL/GenBank/DDBJ databases">
        <authorList>
            <person name="Kaushik A."/>
        </authorList>
    </citation>
    <scope>NUCLEOTIDE SEQUENCE</scope>
    <source>
        <strain evidence="14">AG4-R118</strain>
    </source>
</reference>
<keyword evidence="9 13" id="KW-0472">Membrane</keyword>
<comment type="pathway">
    <text evidence="10">Porphyrin-containing compound metabolism; heme A biosynthesis; heme A from heme O: step 1/1.</text>
</comment>
<proteinExistence type="predicted"/>
<evidence type="ECO:0000313" key="15">
    <source>
        <dbReference type="Proteomes" id="UP000663888"/>
    </source>
</evidence>
<gene>
    <name evidence="14" type="ORF">RDB_LOCUS81721</name>
</gene>
<sequence length="565" mass="60616">MVGLSKHLSLMKLGNLGAWIAGNDRSLLLPFLIPITPLEKIDVVGGTPEAVAHGSSADASPVGFLSEALRLVNFDTGLLRGMSVTATPRPTITSTPLAGFFTSRKLASAAFTNTNDKPEVKENTAPPSSEEPIKTPVLSPPIVGHWLIGCAGLVFAIVVVGGITRLTESGLSIVEWRPITGILPPLNEAEWEVEFTKYKATPEFKILNHRITIEEFKQIFFWEYAHRVLGRVIGLAFVLPLAYFVISKRVPRSMFLPGLTRSQLGLPASAPAPNPLPLPTLTPYLGGLALLIGAQGVLGWYMVKSGLAESLLTTPGAVPRVSQYRLAAHLGCALALYVGMLGGGMAVIRDWNWAHNKAKGIEALEKALQSNVVKVFKARVGVLGAIVFLTALSGAFVAGLDAGLVYNEFPTMGGRLAPPRNELMNPAYAKKEDKSDLWWRNMLENPSTVQFNHRVLAITTYLSTTIVFLHSRRPAVSALLPAQTKRLAALAFGLVNLQVALGITTLLYLVPVPLAASHQAGSVALLTAVVALGASLRKPGRAARFWKLAVQRKQAVSPTKVSQTP</sequence>
<dbReference type="GO" id="GO:0016653">
    <property type="term" value="F:oxidoreductase activity, acting on NAD(P)H, heme protein as acceptor"/>
    <property type="evidence" value="ECO:0007669"/>
    <property type="project" value="TreeGrafter"/>
</dbReference>
<name>A0A8H3BK30_9AGAM</name>
<evidence type="ECO:0000256" key="12">
    <source>
        <dbReference type="SAM" id="MobiDB-lite"/>
    </source>
</evidence>
<feature type="transmembrane region" description="Helical" evidence="13">
    <location>
        <begin position="487"/>
        <end position="510"/>
    </location>
</feature>
<evidence type="ECO:0000256" key="6">
    <source>
        <dbReference type="ARBA" id="ARBA00023002"/>
    </source>
</evidence>
<keyword evidence="4" id="KW-0479">Metal-binding</keyword>
<keyword evidence="6" id="KW-0560">Oxidoreductase</keyword>
<evidence type="ECO:0000256" key="10">
    <source>
        <dbReference type="ARBA" id="ARBA00044501"/>
    </source>
</evidence>
<evidence type="ECO:0000256" key="5">
    <source>
        <dbReference type="ARBA" id="ARBA00022989"/>
    </source>
</evidence>
<comment type="catalytic activity">
    <reaction evidence="11">
        <text>Fe(II)-heme o + 2 A + H2O = Fe(II)-heme a + 2 AH2</text>
        <dbReference type="Rhea" id="RHEA:63388"/>
        <dbReference type="ChEBI" id="CHEBI:13193"/>
        <dbReference type="ChEBI" id="CHEBI:15377"/>
        <dbReference type="ChEBI" id="CHEBI:17499"/>
        <dbReference type="ChEBI" id="CHEBI:60530"/>
        <dbReference type="ChEBI" id="CHEBI:61715"/>
        <dbReference type="EC" id="1.17.99.9"/>
    </reaction>
    <physiologicalReaction direction="left-to-right" evidence="11">
        <dbReference type="Rhea" id="RHEA:63389"/>
    </physiologicalReaction>
</comment>
<keyword evidence="3 13" id="KW-0812">Transmembrane</keyword>
<dbReference type="GO" id="GO:0120547">
    <property type="term" value="F:heme A synthase activity"/>
    <property type="evidence" value="ECO:0007669"/>
    <property type="project" value="UniProtKB-EC"/>
</dbReference>
<feature type="transmembrane region" description="Helical" evidence="13">
    <location>
        <begin position="516"/>
        <end position="536"/>
    </location>
</feature>
<comment type="cofactor">
    <cofactor evidence="1">
        <name>heme b</name>
        <dbReference type="ChEBI" id="CHEBI:60344"/>
    </cofactor>
</comment>
<evidence type="ECO:0000256" key="9">
    <source>
        <dbReference type="ARBA" id="ARBA00023136"/>
    </source>
</evidence>
<feature type="transmembrane region" description="Helical" evidence="13">
    <location>
        <begin position="228"/>
        <end position="246"/>
    </location>
</feature>
<evidence type="ECO:0000256" key="4">
    <source>
        <dbReference type="ARBA" id="ARBA00022723"/>
    </source>
</evidence>
<keyword evidence="5 13" id="KW-1133">Transmembrane helix</keyword>
<feature type="transmembrane region" description="Helical" evidence="13">
    <location>
        <begin position="143"/>
        <end position="163"/>
    </location>
</feature>
<feature type="transmembrane region" description="Helical" evidence="13">
    <location>
        <begin position="324"/>
        <end position="348"/>
    </location>
</feature>
<dbReference type="GO" id="GO:0005743">
    <property type="term" value="C:mitochondrial inner membrane"/>
    <property type="evidence" value="ECO:0007669"/>
    <property type="project" value="TreeGrafter"/>
</dbReference>
<evidence type="ECO:0000256" key="8">
    <source>
        <dbReference type="ARBA" id="ARBA00023133"/>
    </source>
</evidence>
<evidence type="ECO:0000256" key="13">
    <source>
        <dbReference type="SAM" id="Phobius"/>
    </source>
</evidence>
<feature type="transmembrane region" description="Helical" evidence="13">
    <location>
        <begin position="284"/>
        <end position="303"/>
    </location>
</feature>
<protein>
    <submittedName>
        <fullName evidence="14">Uncharacterized protein</fullName>
    </submittedName>
</protein>
<accession>A0A8H3BK30</accession>
<evidence type="ECO:0000256" key="7">
    <source>
        <dbReference type="ARBA" id="ARBA00023004"/>
    </source>
</evidence>
<feature type="region of interest" description="Disordered" evidence="12">
    <location>
        <begin position="112"/>
        <end position="134"/>
    </location>
</feature>
<dbReference type="GO" id="GO:0046872">
    <property type="term" value="F:metal ion binding"/>
    <property type="evidence" value="ECO:0007669"/>
    <property type="project" value="UniProtKB-KW"/>
</dbReference>
<dbReference type="InterPro" id="IPR003780">
    <property type="entry name" value="COX15/CtaA_fam"/>
</dbReference>
<dbReference type="InterPro" id="IPR023754">
    <property type="entry name" value="HemeA_Synthase_type2"/>
</dbReference>
<dbReference type="Proteomes" id="UP000663888">
    <property type="component" value="Unassembled WGS sequence"/>
</dbReference>
<dbReference type="PANTHER" id="PTHR23289:SF2">
    <property type="entry name" value="CYTOCHROME C OXIDASE ASSEMBLY PROTEIN COX15 HOMOLOG"/>
    <property type="match status" value="1"/>
</dbReference>
<evidence type="ECO:0000256" key="2">
    <source>
        <dbReference type="ARBA" id="ARBA00004141"/>
    </source>
</evidence>
<organism evidence="14 15">
    <name type="scientific">Rhizoctonia solani</name>
    <dbReference type="NCBI Taxonomy" id="456999"/>
    <lineage>
        <taxon>Eukaryota</taxon>
        <taxon>Fungi</taxon>
        <taxon>Dikarya</taxon>
        <taxon>Basidiomycota</taxon>
        <taxon>Agaricomycotina</taxon>
        <taxon>Agaricomycetes</taxon>
        <taxon>Cantharellales</taxon>
        <taxon>Ceratobasidiaceae</taxon>
        <taxon>Rhizoctonia</taxon>
    </lineage>
</organism>
<dbReference type="GO" id="GO:0006784">
    <property type="term" value="P:heme A biosynthetic process"/>
    <property type="evidence" value="ECO:0007669"/>
    <property type="project" value="InterPro"/>
</dbReference>
<comment type="subcellular location">
    <subcellularLocation>
        <location evidence="2">Membrane</location>
        <topology evidence="2">Multi-pass membrane protein</topology>
    </subcellularLocation>
</comment>
<feature type="transmembrane region" description="Helical" evidence="13">
    <location>
        <begin position="380"/>
        <end position="406"/>
    </location>
</feature>
<evidence type="ECO:0000256" key="11">
    <source>
        <dbReference type="ARBA" id="ARBA00048044"/>
    </source>
</evidence>
<keyword evidence="8" id="KW-0350">Heme biosynthesis</keyword>
<evidence type="ECO:0000313" key="14">
    <source>
        <dbReference type="EMBL" id="CAE6457807.1"/>
    </source>
</evidence>
<keyword evidence="7" id="KW-0408">Iron</keyword>
<dbReference type="Pfam" id="PF02628">
    <property type="entry name" value="COX15-CtaA"/>
    <property type="match status" value="1"/>
</dbReference>
<dbReference type="EMBL" id="CAJMWX010001049">
    <property type="protein sequence ID" value="CAE6457807.1"/>
    <property type="molecule type" value="Genomic_DNA"/>
</dbReference>
<evidence type="ECO:0000256" key="1">
    <source>
        <dbReference type="ARBA" id="ARBA00001970"/>
    </source>
</evidence>
<evidence type="ECO:0000256" key="3">
    <source>
        <dbReference type="ARBA" id="ARBA00022692"/>
    </source>
</evidence>